<dbReference type="EMBL" id="CP046052">
    <property type="protein sequence ID" value="QGM48006.1"/>
    <property type="molecule type" value="Genomic_DNA"/>
</dbReference>
<evidence type="ECO:0000313" key="3">
    <source>
        <dbReference type="Proteomes" id="UP000309061"/>
    </source>
</evidence>
<evidence type="ECO:0000313" key="2">
    <source>
        <dbReference type="EMBL" id="QGM48006.1"/>
    </source>
</evidence>
<sequence length="203" mass="22277">MRSAGRQMRQAAAAIRPAPAEDNRSFIEKIFGGFGEQNQPQQQQAPGRSLAYAAPESEMRGGVTSIARSAALPTAQRYDRYTAIYDISAHTVYLPSGQRLEAHSGLGQRIDDPRFVHERMHGATPPNVYELTLREALFHGVQALRLTPVGGQTVYGRSGLLAHTYMLGPNGDSNGCVSFRDYSAFLRAYQNGEIKRLAVVARL</sequence>
<proteinExistence type="predicted"/>
<feature type="domain" description="Tlde1" evidence="1">
    <location>
        <begin position="99"/>
        <end position="202"/>
    </location>
</feature>
<dbReference type="KEGG" id="mhey:H2LOC_008920"/>
<dbReference type="InterPro" id="IPR021225">
    <property type="entry name" value="Tlde1_dom"/>
</dbReference>
<evidence type="ECO:0000259" key="1">
    <source>
        <dbReference type="Pfam" id="PF10908"/>
    </source>
</evidence>
<dbReference type="OrthoDB" id="9816088at2"/>
<dbReference type="Pfam" id="PF10908">
    <property type="entry name" value="Tlde1_dom"/>
    <property type="match status" value="1"/>
</dbReference>
<accession>A0A6B8KI13</accession>
<gene>
    <name evidence="2" type="ORF">H2LOC_008920</name>
</gene>
<organism evidence="2 3">
    <name type="scientific">Methylocystis heyeri</name>
    <dbReference type="NCBI Taxonomy" id="391905"/>
    <lineage>
        <taxon>Bacteria</taxon>
        <taxon>Pseudomonadati</taxon>
        <taxon>Pseudomonadota</taxon>
        <taxon>Alphaproteobacteria</taxon>
        <taxon>Hyphomicrobiales</taxon>
        <taxon>Methylocystaceae</taxon>
        <taxon>Methylocystis</taxon>
    </lineage>
</organism>
<dbReference type="Proteomes" id="UP000309061">
    <property type="component" value="Chromosome"/>
</dbReference>
<name>A0A6B8KI13_9HYPH</name>
<protein>
    <submittedName>
        <fullName evidence="2">DUF2778 domain-containing protein</fullName>
    </submittedName>
</protein>
<keyword evidence="3" id="KW-1185">Reference proteome</keyword>
<dbReference type="AlphaFoldDB" id="A0A6B8KI13"/>
<reference evidence="2 3" key="1">
    <citation type="submission" date="2019-11" db="EMBL/GenBank/DDBJ databases">
        <title>The genome sequence of Methylocystis heyeri.</title>
        <authorList>
            <person name="Oshkin I.Y."/>
            <person name="Miroshnikov K."/>
            <person name="Dedysh S.N."/>
        </authorList>
    </citation>
    <scope>NUCLEOTIDE SEQUENCE [LARGE SCALE GENOMIC DNA]</scope>
    <source>
        <strain evidence="2 3">H2</strain>
    </source>
</reference>